<protein>
    <recommendedName>
        <fullName evidence="3">VOC domain-containing protein</fullName>
    </recommendedName>
</protein>
<dbReference type="Gene3D" id="3.10.180.10">
    <property type="entry name" value="2,3-Dihydroxybiphenyl 1,2-Dioxygenase, domain 1"/>
    <property type="match status" value="1"/>
</dbReference>
<organism evidence="1 2">
    <name type="scientific">Novilysobacter avium</name>
    <dbReference type="NCBI Taxonomy" id="2781023"/>
    <lineage>
        <taxon>Bacteria</taxon>
        <taxon>Pseudomonadati</taxon>
        <taxon>Pseudomonadota</taxon>
        <taxon>Gammaproteobacteria</taxon>
        <taxon>Lysobacterales</taxon>
        <taxon>Lysobacteraceae</taxon>
        <taxon>Novilysobacter</taxon>
    </lineage>
</organism>
<dbReference type="InterPro" id="IPR029068">
    <property type="entry name" value="Glyas_Bleomycin-R_OHBP_Dase"/>
</dbReference>
<keyword evidence="2" id="KW-1185">Reference proteome</keyword>
<evidence type="ECO:0000313" key="1">
    <source>
        <dbReference type="EMBL" id="QOW22010.1"/>
    </source>
</evidence>
<reference evidence="1 2" key="1">
    <citation type="submission" date="2020-10" db="EMBL/GenBank/DDBJ databases">
        <title>complete genome sequencing of Lysobacter sp. H23M41.</title>
        <authorList>
            <person name="Bae J.-W."/>
            <person name="Lee S.-Y."/>
        </authorList>
    </citation>
    <scope>NUCLEOTIDE SEQUENCE [LARGE SCALE GENOMIC DNA]</scope>
    <source>
        <strain evidence="1 2">H23M41</strain>
    </source>
</reference>
<name>A0A7S6ZUI6_9GAMM</name>
<dbReference type="RefSeq" id="WP_194034561.1">
    <property type="nucleotide sequence ID" value="NZ_CP063657.1"/>
</dbReference>
<accession>A0A7S6ZUI6</accession>
<evidence type="ECO:0008006" key="3">
    <source>
        <dbReference type="Google" id="ProtNLM"/>
    </source>
</evidence>
<sequence length="318" mass="33761">MSAAASPGPTFRREGILHVTLIAPDLDAVCAAYREQLGLAVAARHPLDSELAQVLGLADLAGAPVAWLANPAGEAVVRMVEDPQARQLEPMFRHGWLSLEVLVADVDALVADLRPPFRVLRPPADLELSPAIRASQVLGPCGEMLYLTSIKAAVPPFDLPMSDERFSHSFIGVMSTPDRDASQAAWAALAGHPGWAFETKITVLNDAFGKDLGDRYPVAVVALPGQCMVEIDEVKLPDDSGLEAAREAIADIDVLSFDSMDAKRRFAGQHSIALRLAALPEGLASAGWNLIGDVQLGVARHVGLVGPAGEHVQLIVDC</sequence>
<dbReference type="SUPFAM" id="SSF54593">
    <property type="entry name" value="Glyoxalase/Bleomycin resistance protein/Dihydroxybiphenyl dioxygenase"/>
    <property type="match status" value="1"/>
</dbReference>
<proteinExistence type="predicted"/>
<dbReference type="Proteomes" id="UP000593932">
    <property type="component" value="Chromosome"/>
</dbReference>
<dbReference type="EMBL" id="CP063657">
    <property type="protein sequence ID" value="QOW22010.1"/>
    <property type="molecule type" value="Genomic_DNA"/>
</dbReference>
<gene>
    <name evidence="1" type="ORF">INQ42_12545</name>
</gene>
<evidence type="ECO:0000313" key="2">
    <source>
        <dbReference type="Proteomes" id="UP000593932"/>
    </source>
</evidence>